<dbReference type="HAMAP" id="MF_01249">
    <property type="entry name" value="HPr_kinase"/>
    <property type="match status" value="1"/>
</dbReference>
<feature type="active site" evidence="14">
    <location>
        <position position="247"/>
    </location>
</feature>
<evidence type="ECO:0000256" key="8">
    <source>
        <dbReference type="ARBA" id="ARBA00022777"/>
    </source>
</evidence>
<evidence type="ECO:0000256" key="13">
    <source>
        <dbReference type="ARBA" id="ARBA00047657"/>
    </source>
</evidence>
<feature type="region of interest" description="Important for the catalytic mechanism of dephosphorylation" evidence="14">
    <location>
        <begin position="268"/>
        <end position="273"/>
    </location>
</feature>
<protein>
    <recommendedName>
        <fullName evidence="14">HPr kinase/phosphorylase</fullName>
        <shortName evidence="14">HPrK/P</shortName>
        <ecNumber evidence="14">2.7.11.-</ecNumber>
        <ecNumber evidence="14">2.7.4.-</ecNumber>
    </recommendedName>
    <alternativeName>
        <fullName evidence="14">HPr(Ser) kinase/phosphorylase</fullName>
    </alternativeName>
</protein>
<feature type="region of interest" description="Important for the catalytic mechanism of both phosphorylation and dephosphorylation" evidence="14">
    <location>
        <begin position="205"/>
        <end position="214"/>
    </location>
</feature>
<evidence type="ECO:0000259" key="15">
    <source>
        <dbReference type="Pfam" id="PF02603"/>
    </source>
</evidence>
<dbReference type="EMBL" id="ADLO01000054">
    <property type="protein sequence ID" value="KGF55791.1"/>
    <property type="molecule type" value="Genomic_DNA"/>
</dbReference>
<evidence type="ECO:0000313" key="18">
    <source>
        <dbReference type="Proteomes" id="UP000029585"/>
    </source>
</evidence>
<comment type="subunit">
    <text evidence="14">Homohexamer.</text>
</comment>
<dbReference type="InterPro" id="IPR028979">
    <property type="entry name" value="Ser_kin/Pase_Hpr-like_N_sf"/>
</dbReference>
<keyword evidence="6 14" id="KW-0479">Metal-binding</keyword>
<comment type="caution">
    <text evidence="17">The sequence shown here is derived from an EMBL/GenBank/DDBJ whole genome shotgun (WGS) entry which is preliminary data.</text>
</comment>
<dbReference type="InterPro" id="IPR027417">
    <property type="entry name" value="P-loop_NTPase"/>
</dbReference>
<dbReference type="Gene3D" id="3.40.1390.20">
    <property type="entry name" value="HprK N-terminal domain-like"/>
    <property type="match status" value="1"/>
</dbReference>
<dbReference type="PANTHER" id="PTHR30305:SF1">
    <property type="entry name" value="HPR KINASE_PHOSPHORYLASE"/>
    <property type="match status" value="1"/>
</dbReference>
<evidence type="ECO:0000313" key="17">
    <source>
        <dbReference type="EMBL" id="KGF55791.1"/>
    </source>
</evidence>
<proteinExistence type="inferred from homology"/>
<sequence>MESLYSVKLGKLIQEFRLEVLRGGAGYEDVSIRTEDVNRPGLQLTGFFDYFDAKRLQVIGRVETTYLEGLTSEERRESFELLLSQDIPALIISREIEPFPECMEMAEKYDRTILRSPDTTSVLMSNIIAALKSYLAPRITRHGVLVEVYGEGVLLLGESGVGKSETAIELVKRGHRLIADDAVEIKRNVTDRLVGTAPELIRHYIELRGIGVIDVCRLFGMSAVKDEAEIDMVINLEQWKDGAMYDRLGLENLYTTILDVQVPSLTVPVRPGRNLAVIIEVAAMNNRHKKMGYNAAVEFTKQINQHFDQAMSAQLNDN</sequence>
<feature type="active site" description="Proton acceptor; for phosphorylation activity. Proton donor; for dephosphorylation activity" evidence="14">
    <location>
        <position position="181"/>
    </location>
</feature>
<evidence type="ECO:0000256" key="11">
    <source>
        <dbReference type="ARBA" id="ARBA00023268"/>
    </source>
</evidence>
<gene>
    <name evidence="14" type="primary">hprK</name>
    <name evidence="17" type="ORF">HMPREF9460_01625</name>
</gene>
<evidence type="ECO:0000256" key="3">
    <source>
        <dbReference type="ARBA" id="ARBA00006883"/>
    </source>
</evidence>
<dbReference type="AlphaFoldDB" id="A0A096B9V9"/>
<dbReference type="Proteomes" id="UP000029585">
    <property type="component" value="Unassembled WGS sequence"/>
</dbReference>
<dbReference type="CDD" id="cd01918">
    <property type="entry name" value="HprK_C"/>
    <property type="match status" value="1"/>
</dbReference>
<comment type="catalytic activity">
    <reaction evidence="1 14">
        <text>[HPr protein]-L-serine + ATP = [HPr protein]-O-phospho-L-serine + ADP + H(+)</text>
        <dbReference type="Rhea" id="RHEA:46600"/>
        <dbReference type="Rhea" id="RHEA-COMP:11602"/>
        <dbReference type="Rhea" id="RHEA-COMP:11603"/>
        <dbReference type="ChEBI" id="CHEBI:15378"/>
        <dbReference type="ChEBI" id="CHEBI:29999"/>
        <dbReference type="ChEBI" id="CHEBI:30616"/>
        <dbReference type="ChEBI" id="CHEBI:83421"/>
        <dbReference type="ChEBI" id="CHEBI:456216"/>
    </reaction>
</comment>
<dbReference type="GO" id="GO:0004674">
    <property type="term" value="F:protein serine/threonine kinase activity"/>
    <property type="evidence" value="ECO:0007669"/>
    <property type="project" value="UniProtKB-KW"/>
</dbReference>
<keyword evidence="11 14" id="KW-0511">Multifunctional enzyme</keyword>
<reference evidence="17 18" key="1">
    <citation type="submission" date="2011-08" db="EMBL/GenBank/DDBJ databases">
        <title>The Genome Sequence of Clostridium orbiscindens 1_3_50AFAA.</title>
        <authorList>
            <consortium name="The Broad Institute Genome Sequencing Platform"/>
            <person name="Earl A."/>
            <person name="Ward D."/>
            <person name="Feldgarden M."/>
            <person name="Gevers D."/>
            <person name="Daigneault M."/>
            <person name="Strauss J."/>
            <person name="Allen-Vercoe E."/>
            <person name="Young S.K."/>
            <person name="Zeng Q."/>
            <person name="Gargeya S."/>
            <person name="Fitzgerald M."/>
            <person name="Haas B."/>
            <person name="Abouelleil A."/>
            <person name="Alvarado L."/>
            <person name="Arachchi H.M."/>
            <person name="Berlin A."/>
            <person name="Brown A."/>
            <person name="Chapman S.B."/>
            <person name="Chen Z."/>
            <person name="Dunbar C."/>
            <person name="Freedman E."/>
            <person name="Gearin G."/>
            <person name="Gellesch M."/>
            <person name="Goldberg J."/>
            <person name="Griggs A."/>
            <person name="Gujja S."/>
            <person name="Heiman D."/>
            <person name="Howarth C."/>
            <person name="Larson L."/>
            <person name="Lui A."/>
            <person name="MacDonald P.J.P."/>
            <person name="Montmayeur A."/>
            <person name="Murphy C."/>
            <person name="Neiman D."/>
            <person name="Pearson M."/>
            <person name="Priest M."/>
            <person name="Roberts A."/>
            <person name="Saif S."/>
            <person name="Shea T."/>
            <person name="Shenoy N."/>
            <person name="Sisk P."/>
            <person name="Stolte C."/>
            <person name="Sykes S."/>
            <person name="Wortman J."/>
            <person name="Nusbaum C."/>
            <person name="Birren B."/>
        </authorList>
    </citation>
    <scope>NUCLEOTIDE SEQUENCE [LARGE SCALE GENOMIC DNA]</scope>
    <source>
        <strain evidence="17 18">1_3_50AFAA</strain>
    </source>
</reference>
<keyword evidence="18" id="KW-1185">Reference proteome</keyword>
<evidence type="ECO:0000256" key="12">
    <source>
        <dbReference type="ARBA" id="ARBA00023277"/>
    </source>
</evidence>
<evidence type="ECO:0000256" key="10">
    <source>
        <dbReference type="ARBA" id="ARBA00022842"/>
    </source>
</evidence>
<feature type="binding site" evidence="14">
    <location>
        <position position="164"/>
    </location>
    <ligand>
        <name>Mg(2+)</name>
        <dbReference type="ChEBI" id="CHEBI:18420"/>
    </ligand>
</feature>
<dbReference type="RefSeq" id="WP_007495549.1">
    <property type="nucleotide sequence ID" value="NZ_KN174162.1"/>
</dbReference>
<evidence type="ECO:0000256" key="6">
    <source>
        <dbReference type="ARBA" id="ARBA00022723"/>
    </source>
</evidence>
<feature type="domain" description="HPr(Ser) kinase/phosphorylase N-terminal" evidence="15">
    <location>
        <begin position="7"/>
        <end position="131"/>
    </location>
</feature>
<keyword evidence="7 14" id="KW-0547">Nucleotide-binding</keyword>
<dbReference type="SUPFAM" id="SSF75138">
    <property type="entry name" value="HprK N-terminal domain-like"/>
    <property type="match status" value="1"/>
</dbReference>
<dbReference type="FunFam" id="3.40.50.300:FF:000174">
    <property type="entry name" value="HPr kinase/phosphorylase"/>
    <property type="match status" value="1"/>
</dbReference>
<keyword evidence="10 14" id="KW-0460">Magnesium</keyword>
<comment type="miscellaneous">
    <text evidence="14">Both phosphorylation and phosphorolysis are carried out by the same active site and suggest a common mechanism for both reactions.</text>
</comment>
<dbReference type="SUPFAM" id="SSF53795">
    <property type="entry name" value="PEP carboxykinase-like"/>
    <property type="match status" value="1"/>
</dbReference>
<dbReference type="Pfam" id="PF02603">
    <property type="entry name" value="Hpr_kinase_N"/>
    <property type="match status" value="1"/>
</dbReference>
<evidence type="ECO:0000256" key="9">
    <source>
        <dbReference type="ARBA" id="ARBA00022840"/>
    </source>
</evidence>
<dbReference type="GO" id="GO:0005524">
    <property type="term" value="F:ATP binding"/>
    <property type="evidence" value="ECO:0007669"/>
    <property type="project" value="UniProtKB-UniRule"/>
</dbReference>
<dbReference type="InterPro" id="IPR011126">
    <property type="entry name" value="Hpr_kin/Pase_Hpr_N"/>
</dbReference>
<evidence type="ECO:0000259" key="16">
    <source>
        <dbReference type="Pfam" id="PF07475"/>
    </source>
</evidence>
<evidence type="ECO:0000256" key="5">
    <source>
        <dbReference type="ARBA" id="ARBA00022679"/>
    </source>
</evidence>
<dbReference type="GeneID" id="63973551"/>
<dbReference type="GO" id="GO:0000155">
    <property type="term" value="F:phosphorelay sensor kinase activity"/>
    <property type="evidence" value="ECO:0007669"/>
    <property type="project" value="InterPro"/>
</dbReference>
<organism evidence="17 18">
    <name type="scientific">Flavonifractor plautii 1_3_50AFAA</name>
    <dbReference type="NCBI Taxonomy" id="742738"/>
    <lineage>
        <taxon>Bacteria</taxon>
        <taxon>Bacillati</taxon>
        <taxon>Bacillota</taxon>
        <taxon>Clostridia</taxon>
        <taxon>Eubacteriales</taxon>
        <taxon>Oscillospiraceae</taxon>
        <taxon>Flavonifractor</taxon>
    </lineage>
</organism>
<evidence type="ECO:0000256" key="7">
    <source>
        <dbReference type="ARBA" id="ARBA00022741"/>
    </source>
</evidence>
<accession>A0A096B9V9</accession>
<feature type="active site" evidence="14">
    <location>
        <position position="163"/>
    </location>
</feature>
<dbReference type="EC" id="2.7.11.-" evidence="14"/>
<dbReference type="GO" id="GO:0004712">
    <property type="term" value="F:protein serine/threonine/tyrosine kinase activity"/>
    <property type="evidence" value="ECO:0007669"/>
    <property type="project" value="UniProtKB-UniRule"/>
</dbReference>
<comment type="domain">
    <text evidence="14">The Walker A ATP-binding motif also binds Pi and PPi.</text>
</comment>
<name>A0A096B9V9_FLAPL</name>
<dbReference type="InterPro" id="IPR011104">
    <property type="entry name" value="Hpr_kin/Pase_C"/>
</dbReference>
<keyword evidence="8 14" id="KW-0418">Kinase</keyword>
<feature type="domain" description="HPr kinase/phosphorylase C-terminal" evidence="16">
    <location>
        <begin position="134"/>
        <end position="302"/>
    </location>
</feature>
<dbReference type="EC" id="2.7.4.-" evidence="14"/>
<dbReference type="GO" id="GO:0006109">
    <property type="term" value="P:regulation of carbohydrate metabolic process"/>
    <property type="evidence" value="ECO:0007669"/>
    <property type="project" value="UniProtKB-UniRule"/>
</dbReference>
<dbReference type="InterPro" id="IPR003755">
    <property type="entry name" value="HPr(Ser)_kin/Pase"/>
</dbReference>
<dbReference type="GO" id="GO:0000287">
    <property type="term" value="F:magnesium ion binding"/>
    <property type="evidence" value="ECO:0007669"/>
    <property type="project" value="UniProtKB-UniRule"/>
</dbReference>
<keyword evidence="12 14" id="KW-0119">Carbohydrate metabolism</keyword>
<feature type="active site" evidence="14">
    <location>
        <position position="142"/>
    </location>
</feature>
<comment type="function">
    <text evidence="14">Catalyzes the ATP- as well as the pyrophosphate-dependent phosphorylation of a specific serine residue in HPr, a phosphocarrier protein of the phosphoenolpyruvate-dependent sugar phosphotransferase system (PTS). HprK/P also catalyzes the pyrophosphate-producing, inorganic phosphate-dependent dephosphorylation (phosphorolysis) of seryl-phosphorylated HPr (P-Ser-HPr). The two antagonistic activities of HprK/P are regulated by several intracellular metabolites, which change their concentration in response to the absence or presence of rapidly metabolisable carbon sources (glucose, fructose, etc.) in the growth medium. Therefore, by controlling the phosphorylation state of HPr, HPrK/P is a sensor enzyme that plays a major role in the regulation of carbon metabolism and sugar transport: it mediates carbon catabolite repression (CCR), and regulates PTS-catalyzed carbohydrate uptake and inducer exclusion.</text>
</comment>
<dbReference type="PATRIC" id="fig|742738.3.peg.1673"/>
<dbReference type="HOGENOM" id="CLU_052030_0_1_9"/>
<comment type="similarity">
    <text evidence="3 14">Belongs to the HPrK/P family.</text>
</comment>
<comment type="cofactor">
    <cofactor evidence="2 14">
        <name>Mg(2+)</name>
        <dbReference type="ChEBI" id="CHEBI:18420"/>
    </cofactor>
</comment>
<keyword evidence="5 14" id="KW-0808">Transferase</keyword>
<dbReference type="eggNOG" id="COG1493">
    <property type="taxonomic scope" value="Bacteria"/>
</dbReference>
<feature type="binding site" evidence="14">
    <location>
        <begin position="157"/>
        <end position="164"/>
    </location>
    <ligand>
        <name>ATP</name>
        <dbReference type="ChEBI" id="CHEBI:30616"/>
    </ligand>
</feature>
<dbReference type="Gene3D" id="3.40.50.300">
    <property type="entry name" value="P-loop containing nucleotide triphosphate hydrolases"/>
    <property type="match status" value="1"/>
</dbReference>
<feature type="binding site" evidence="14">
    <location>
        <position position="206"/>
    </location>
    <ligand>
        <name>Mg(2+)</name>
        <dbReference type="ChEBI" id="CHEBI:18420"/>
    </ligand>
</feature>
<evidence type="ECO:0000256" key="4">
    <source>
        <dbReference type="ARBA" id="ARBA00022527"/>
    </source>
</evidence>
<evidence type="ECO:0000256" key="2">
    <source>
        <dbReference type="ARBA" id="ARBA00001946"/>
    </source>
</evidence>
<evidence type="ECO:0000256" key="1">
    <source>
        <dbReference type="ARBA" id="ARBA00001120"/>
    </source>
</evidence>
<keyword evidence="4 14" id="KW-0723">Serine/threonine-protein kinase</keyword>
<comment type="catalytic activity">
    <reaction evidence="13 14">
        <text>[HPr protein]-O-phospho-L-serine + phosphate + H(+) = [HPr protein]-L-serine + diphosphate</text>
        <dbReference type="Rhea" id="RHEA:46604"/>
        <dbReference type="Rhea" id="RHEA-COMP:11602"/>
        <dbReference type="Rhea" id="RHEA-COMP:11603"/>
        <dbReference type="ChEBI" id="CHEBI:15378"/>
        <dbReference type="ChEBI" id="CHEBI:29999"/>
        <dbReference type="ChEBI" id="CHEBI:33019"/>
        <dbReference type="ChEBI" id="CHEBI:43474"/>
        <dbReference type="ChEBI" id="CHEBI:83421"/>
    </reaction>
</comment>
<evidence type="ECO:0000256" key="14">
    <source>
        <dbReference type="HAMAP-Rule" id="MF_01249"/>
    </source>
</evidence>
<dbReference type="NCBIfam" id="TIGR00679">
    <property type="entry name" value="hpr-ser"/>
    <property type="match status" value="1"/>
</dbReference>
<dbReference type="Pfam" id="PF07475">
    <property type="entry name" value="Hpr_kinase_C"/>
    <property type="match status" value="1"/>
</dbReference>
<keyword evidence="9 14" id="KW-0067">ATP-binding</keyword>
<dbReference type="PANTHER" id="PTHR30305">
    <property type="entry name" value="PROTEIN YJDM-RELATED"/>
    <property type="match status" value="1"/>
</dbReference>